<comment type="caution">
    <text evidence="2">The sequence shown here is derived from an EMBL/GenBank/DDBJ whole genome shotgun (WGS) entry which is preliminary data.</text>
</comment>
<feature type="non-terminal residue" evidence="2">
    <location>
        <position position="1"/>
    </location>
</feature>
<protein>
    <submittedName>
        <fullName evidence="2">Uncharacterized protein</fullName>
    </submittedName>
</protein>
<feature type="region of interest" description="Disordered" evidence="1">
    <location>
        <begin position="25"/>
        <end position="90"/>
    </location>
</feature>
<reference evidence="2" key="1">
    <citation type="submission" date="2020-08" db="EMBL/GenBank/DDBJ databases">
        <title>Multicomponent nature underlies the extraordinary mechanical properties of spider dragline silk.</title>
        <authorList>
            <person name="Kono N."/>
            <person name="Nakamura H."/>
            <person name="Mori M."/>
            <person name="Yoshida Y."/>
            <person name="Ohtoshi R."/>
            <person name="Malay A.D."/>
            <person name="Moran D.A.P."/>
            <person name="Tomita M."/>
            <person name="Numata K."/>
            <person name="Arakawa K."/>
        </authorList>
    </citation>
    <scope>NUCLEOTIDE SEQUENCE</scope>
</reference>
<sequence>MQWSLRLRRVVMTLGTKMSDLDTEFKKNLSPTLPHPKNKNGKQKPRAPLTSVFERLGIPGRRKAREPFWKPTEGRYRKPEASQLNPGQKK</sequence>
<gene>
    <name evidence="2" type="ORF">TNIN_352431</name>
</gene>
<name>A0A8X6XTS3_9ARAC</name>
<evidence type="ECO:0000256" key="1">
    <source>
        <dbReference type="SAM" id="MobiDB-lite"/>
    </source>
</evidence>
<dbReference type="EMBL" id="BMAV01012133">
    <property type="protein sequence ID" value="GFY58510.1"/>
    <property type="molecule type" value="Genomic_DNA"/>
</dbReference>
<dbReference type="Proteomes" id="UP000886998">
    <property type="component" value="Unassembled WGS sequence"/>
</dbReference>
<accession>A0A8X6XTS3</accession>
<keyword evidence="3" id="KW-1185">Reference proteome</keyword>
<feature type="compositionally biased region" description="Basic and acidic residues" evidence="1">
    <location>
        <begin position="65"/>
        <end position="80"/>
    </location>
</feature>
<evidence type="ECO:0000313" key="3">
    <source>
        <dbReference type="Proteomes" id="UP000886998"/>
    </source>
</evidence>
<evidence type="ECO:0000313" key="2">
    <source>
        <dbReference type="EMBL" id="GFY58510.1"/>
    </source>
</evidence>
<proteinExistence type="predicted"/>
<feature type="compositionally biased region" description="Basic residues" evidence="1">
    <location>
        <begin position="36"/>
        <end position="45"/>
    </location>
</feature>
<dbReference type="AlphaFoldDB" id="A0A8X6XTS3"/>
<organism evidence="2 3">
    <name type="scientific">Trichonephila inaurata madagascariensis</name>
    <dbReference type="NCBI Taxonomy" id="2747483"/>
    <lineage>
        <taxon>Eukaryota</taxon>
        <taxon>Metazoa</taxon>
        <taxon>Ecdysozoa</taxon>
        <taxon>Arthropoda</taxon>
        <taxon>Chelicerata</taxon>
        <taxon>Arachnida</taxon>
        <taxon>Araneae</taxon>
        <taxon>Araneomorphae</taxon>
        <taxon>Entelegynae</taxon>
        <taxon>Araneoidea</taxon>
        <taxon>Nephilidae</taxon>
        <taxon>Trichonephila</taxon>
        <taxon>Trichonephila inaurata</taxon>
    </lineage>
</organism>